<comment type="similarity">
    <text evidence="1">Belongs to the glycosyl hydrolase 20 family.</text>
</comment>
<evidence type="ECO:0000256" key="2">
    <source>
        <dbReference type="ARBA" id="ARBA00022801"/>
    </source>
</evidence>
<dbReference type="EMBL" id="LR131271">
    <property type="protein sequence ID" value="VDR30197.1"/>
    <property type="molecule type" value="Genomic_DNA"/>
</dbReference>
<protein>
    <submittedName>
        <fullName evidence="4">Beta-hexosaminidase</fullName>
        <ecNumber evidence="4">3.2.1.52</ecNumber>
    </submittedName>
</protein>
<keyword evidence="2 4" id="KW-0378">Hydrolase</keyword>
<feature type="domain" description="Glycoside hydrolase family 20 catalytic" evidence="3">
    <location>
        <begin position="2"/>
        <end position="121"/>
    </location>
</feature>
<evidence type="ECO:0000313" key="4">
    <source>
        <dbReference type="EMBL" id="VDR30197.1"/>
    </source>
</evidence>
<dbReference type="Proteomes" id="UP000274346">
    <property type="component" value="Chromosome"/>
</dbReference>
<gene>
    <name evidence="4" type="primary">exo I_2</name>
    <name evidence="4" type="ORF">NCTC13098_06632</name>
</gene>
<accession>A0A3P8K4F9</accession>
<reference evidence="4 5" key="1">
    <citation type="submission" date="2018-12" db="EMBL/GenBank/DDBJ databases">
        <authorList>
            <consortium name="Pathogen Informatics"/>
        </authorList>
    </citation>
    <scope>NUCLEOTIDE SEQUENCE [LARGE SCALE GENOMIC DNA]</scope>
    <source>
        <strain evidence="4 5">NCTC13098</strain>
    </source>
</reference>
<dbReference type="GO" id="GO:0030203">
    <property type="term" value="P:glycosaminoglycan metabolic process"/>
    <property type="evidence" value="ECO:0007669"/>
    <property type="project" value="TreeGrafter"/>
</dbReference>
<evidence type="ECO:0000259" key="3">
    <source>
        <dbReference type="Pfam" id="PF00728"/>
    </source>
</evidence>
<dbReference type="InterPro" id="IPR025705">
    <property type="entry name" value="Beta_hexosaminidase_sua/sub"/>
</dbReference>
<name>A0A3P8K4F9_RAOTE</name>
<dbReference type="InterPro" id="IPR015883">
    <property type="entry name" value="Glyco_hydro_20_cat"/>
</dbReference>
<dbReference type="GO" id="GO:0006689">
    <property type="term" value="P:ganglioside catabolic process"/>
    <property type="evidence" value="ECO:0007669"/>
    <property type="project" value="TreeGrafter"/>
</dbReference>
<dbReference type="GO" id="GO:0004563">
    <property type="term" value="F:beta-N-acetylhexosaminidase activity"/>
    <property type="evidence" value="ECO:0007669"/>
    <property type="project" value="UniProtKB-EC"/>
</dbReference>
<dbReference type="Gene3D" id="3.20.20.80">
    <property type="entry name" value="Glycosidases"/>
    <property type="match status" value="1"/>
</dbReference>
<sequence>MPLDAIKRQLDGMAAAKLNVFHWHLTDDQGWRFASTRYPKLQQQASDGLFYTQAQMKEIVRYATDRGIRVVPEIDMPGHASAIAVAYPELMSAPGPYQMERHWGVLKPVLDPTKEATLRLCRGDDRRAGGDLPRLLSAYWRG</sequence>
<dbReference type="GO" id="GO:0005764">
    <property type="term" value="C:lysosome"/>
    <property type="evidence" value="ECO:0007669"/>
    <property type="project" value="TreeGrafter"/>
</dbReference>
<dbReference type="GO" id="GO:0016020">
    <property type="term" value="C:membrane"/>
    <property type="evidence" value="ECO:0007669"/>
    <property type="project" value="TreeGrafter"/>
</dbReference>
<dbReference type="GO" id="GO:0005975">
    <property type="term" value="P:carbohydrate metabolic process"/>
    <property type="evidence" value="ECO:0007669"/>
    <property type="project" value="InterPro"/>
</dbReference>
<dbReference type="PANTHER" id="PTHR22600">
    <property type="entry name" value="BETA-HEXOSAMINIDASE"/>
    <property type="match status" value="1"/>
</dbReference>
<dbReference type="EC" id="3.2.1.52" evidence="4"/>
<dbReference type="PRINTS" id="PR00738">
    <property type="entry name" value="GLHYDRLASE20"/>
</dbReference>
<dbReference type="InterPro" id="IPR017853">
    <property type="entry name" value="GH"/>
</dbReference>
<evidence type="ECO:0000313" key="5">
    <source>
        <dbReference type="Proteomes" id="UP000274346"/>
    </source>
</evidence>
<dbReference type="Pfam" id="PF00728">
    <property type="entry name" value="Glyco_hydro_20"/>
    <property type="match status" value="1"/>
</dbReference>
<proteinExistence type="inferred from homology"/>
<dbReference type="AlphaFoldDB" id="A0A3P8K4F9"/>
<dbReference type="PANTHER" id="PTHR22600:SF21">
    <property type="entry name" value="BETA-HEXOSAMINIDASE A"/>
    <property type="match status" value="1"/>
</dbReference>
<dbReference type="KEGG" id="rtg:NCTC13098_06632"/>
<dbReference type="SUPFAM" id="SSF51445">
    <property type="entry name" value="(Trans)glycosidases"/>
    <property type="match status" value="1"/>
</dbReference>
<organism evidence="4 5">
    <name type="scientific">Raoultella terrigena</name>
    <name type="common">Klebsiella terrigena</name>
    <dbReference type="NCBI Taxonomy" id="577"/>
    <lineage>
        <taxon>Bacteria</taxon>
        <taxon>Pseudomonadati</taxon>
        <taxon>Pseudomonadota</taxon>
        <taxon>Gammaproteobacteria</taxon>
        <taxon>Enterobacterales</taxon>
        <taxon>Enterobacteriaceae</taxon>
        <taxon>Klebsiella/Raoultella group</taxon>
        <taxon>Raoultella</taxon>
    </lineage>
</organism>
<keyword evidence="4" id="KW-0326">Glycosidase</keyword>
<evidence type="ECO:0000256" key="1">
    <source>
        <dbReference type="ARBA" id="ARBA00006285"/>
    </source>
</evidence>